<dbReference type="GO" id="GO:0043138">
    <property type="term" value="F:3'-5' DNA helicase activity"/>
    <property type="evidence" value="ECO:0007669"/>
    <property type="project" value="TreeGrafter"/>
</dbReference>
<keyword evidence="3" id="KW-0347">Helicase</keyword>
<accession>A0A7J7MDI3</accession>
<dbReference type="Pfam" id="PF00580">
    <property type="entry name" value="UvrD-helicase"/>
    <property type="match status" value="1"/>
</dbReference>
<evidence type="ECO:0000256" key="1">
    <source>
        <dbReference type="ARBA" id="ARBA00022741"/>
    </source>
</evidence>
<sequence length="475" mass="52370">MNKENNHKTPQLSTNSITEEQKARISQKFRAAKALLARKRPREALSTPNQDHPTNGDKSGSYRHPLSEINVNTPYSIPEKGSRLNSDSTKCIRSCPERVSIKNIGGACAELSSRLGKIPIENGIAPMSIVTPVNRPDFFNQSIPFSLAEEFDDGFDDTILSEIDALCEQRSAKKIEQLGSVCGDRFNTNHAGGEVDLEFSTEKSLVESKSAIEFTEELMVERQDLLGGNPCNGICAKDETNLESATENKNVLDCEEESKDIAGFPRTYSEYLQSLNDQQKEAACGDISVPLMIIAGPGSGKEIGPSNILAMTFTTAAASEMRDRIGAVAGKATAKELTISTFHSFCLQLCRSHAEKAQSPLKGNLPQIAMSLWMVMLHRKVKDAIDRLGRTSEFLIYGNGQQRRAIIEAVRLYESKKKNEQHLEASEVGQESIGMNCAQYFREKSKKWQKFVSQAKASGKTLADCRKMSNEMGVS</sequence>
<keyword evidence="1" id="KW-0547">Nucleotide-binding</keyword>
<keyword evidence="4" id="KW-0067">ATP-binding</keyword>
<proteinExistence type="predicted"/>
<protein>
    <recommendedName>
        <fullName evidence="6">UvrD-like helicase ATP-binding domain-containing protein</fullName>
    </recommendedName>
</protein>
<organism evidence="7 8">
    <name type="scientific">Kingdonia uniflora</name>
    <dbReference type="NCBI Taxonomy" id="39325"/>
    <lineage>
        <taxon>Eukaryota</taxon>
        <taxon>Viridiplantae</taxon>
        <taxon>Streptophyta</taxon>
        <taxon>Embryophyta</taxon>
        <taxon>Tracheophyta</taxon>
        <taxon>Spermatophyta</taxon>
        <taxon>Magnoliopsida</taxon>
        <taxon>Ranunculales</taxon>
        <taxon>Circaeasteraceae</taxon>
        <taxon>Kingdonia</taxon>
    </lineage>
</organism>
<dbReference type="InterPro" id="IPR000212">
    <property type="entry name" value="DNA_helicase_UvrD/REP"/>
</dbReference>
<dbReference type="GO" id="GO:0016787">
    <property type="term" value="F:hydrolase activity"/>
    <property type="evidence" value="ECO:0007669"/>
    <property type="project" value="UniProtKB-KW"/>
</dbReference>
<dbReference type="PANTHER" id="PTHR11070:SF61">
    <property type="entry name" value="DNA 3'-5' HELICASE"/>
    <property type="match status" value="1"/>
</dbReference>
<reference evidence="7 8" key="1">
    <citation type="journal article" date="2020" name="IScience">
        <title>Genome Sequencing of the Endangered Kingdonia uniflora (Circaeasteraceae, Ranunculales) Reveals Potential Mechanisms of Evolutionary Specialization.</title>
        <authorList>
            <person name="Sun Y."/>
            <person name="Deng T."/>
            <person name="Zhang A."/>
            <person name="Moore M.J."/>
            <person name="Landis J.B."/>
            <person name="Lin N."/>
            <person name="Zhang H."/>
            <person name="Zhang X."/>
            <person name="Huang J."/>
            <person name="Zhang X."/>
            <person name="Sun H."/>
            <person name="Wang H."/>
        </authorList>
    </citation>
    <scope>NUCLEOTIDE SEQUENCE [LARGE SCALE GENOMIC DNA]</scope>
    <source>
        <strain evidence="7">TB1705</strain>
        <tissue evidence="7">Leaf</tissue>
    </source>
</reference>
<dbReference type="SUPFAM" id="SSF52540">
    <property type="entry name" value="P-loop containing nucleoside triphosphate hydrolases"/>
    <property type="match status" value="1"/>
</dbReference>
<evidence type="ECO:0000256" key="5">
    <source>
        <dbReference type="SAM" id="MobiDB-lite"/>
    </source>
</evidence>
<name>A0A7J7MDI3_9MAGN</name>
<dbReference type="Proteomes" id="UP000541444">
    <property type="component" value="Unassembled WGS sequence"/>
</dbReference>
<dbReference type="InterPro" id="IPR027417">
    <property type="entry name" value="P-loop_NTPase"/>
</dbReference>
<feature type="compositionally biased region" description="Polar residues" evidence="5">
    <location>
        <begin position="46"/>
        <end position="58"/>
    </location>
</feature>
<evidence type="ECO:0000313" key="8">
    <source>
        <dbReference type="Proteomes" id="UP000541444"/>
    </source>
</evidence>
<feature type="domain" description="UvrD-like helicase ATP-binding" evidence="6">
    <location>
        <begin position="275"/>
        <end position="464"/>
    </location>
</feature>
<feature type="compositionally biased region" description="Basic residues" evidence="5">
    <location>
        <begin position="25"/>
        <end position="41"/>
    </location>
</feature>
<dbReference type="AlphaFoldDB" id="A0A7J7MDI3"/>
<dbReference type="GO" id="GO:0005524">
    <property type="term" value="F:ATP binding"/>
    <property type="evidence" value="ECO:0007669"/>
    <property type="project" value="UniProtKB-KW"/>
</dbReference>
<evidence type="ECO:0000313" key="7">
    <source>
        <dbReference type="EMBL" id="KAF6152989.1"/>
    </source>
</evidence>
<dbReference type="Gene3D" id="3.40.50.300">
    <property type="entry name" value="P-loop containing nucleotide triphosphate hydrolases"/>
    <property type="match status" value="1"/>
</dbReference>
<dbReference type="GO" id="GO:0000725">
    <property type="term" value="P:recombinational repair"/>
    <property type="evidence" value="ECO:0007669"/>
    <property type="project" value="TreeGrafter"/>
</dbReference>
<dbReference type="InterPro" id="IPR014016">
    <property type="entry name" value="UvrD-like_ATP-bd"/>
</dbReference>
<dbReference type="GO" id="GO:0005634">
    <property type="term" value="C:nucleus"/>
    <property type="evidence" value="ECO:0007669"/>
    <property type="project" value="TreeGrafter"/>
</dbReference>
<keyword evidence="2" id="KW-0378">Hydrolase</keyword>
<evidence type="ECO:0000256" key="3">
    <source>
        <dbReference type="ARBA" id="ARBA00022806"/>
    </source>
</evidence>
<evidence type="ECO:0000256" key="2">
    <source>
        <dbReference type="ARBA" id="ARBA00022801"/>
    </source>
</evidence>
<feature type="compositionally biased region" description="Polar residues" evidence="5">
    <location>
        <begin position="8"/>
        <end position="18"/>
    </location>
</feature>
<feature type="region of interest" description="Disordered" evidence="5">
    <location>
        <begin position="1"/>
        <end position="89"/>
    </location>
</feature>
<dbReference type="PANTHER" id="PTHR11070">
    <property type="entry name" value="UVRD / RECB / PCRA DNA HELICASE FAMILY MEMBER"/>
    <property type="match status" value="1"/>
</dbReference>
<comment type="caution">
    <text evidence="7">The sequence shown here is derived from an EMBL/GenBank/DDBJ whole genome shotgun (WGS) entry which is preliminary data.</text>
</comment>
<evidence type="ECO:0000256" key="4">
    <source>
        <dbReference type="ARBA" id="ARBA00022840"/>
    </source>
</evidence>
<dbReference type="GO" id="GO:0003677">
    <property type="term" value="F:DNA binding"/>
    <property type="evidence" value="ECO:0007669"/>
    <property type="project" value="InterPro"/>
</dbReference>
<keyword evidence="8" id="KW-1185">Reference proteome</keyword>
<dbReference type="EMBL" id="JACGCM010001588">
    <property type="protein sequence ID" value="KAF6152989.1"/>
    <property type="molecule type" value="Genomic_DNA"/>
</dbReference>
<gene>
    <name evidence="7" type="ORF">GIB67_021594</name>
</gene>
<evidence type="ECO:0000259" key="6">
    <source>
        <dbReference type="Pfam" id="PF00580"/>
    </source>
</evidence>
<dbReference type="OrthoDB" id="1470711at2759"/>